<keyword evidence="3" id="KW-0378">Hydrolase</keyword>
<dbReference type="InterPro" id="IPR002142">
    <property type="entry name" value="Peptidase_S49"/>
</dbReference>
<dbReference type="CDD" id="cd07023">
    <property type="entry name" value="S49_Sppa_N_C"/>
    <property type="match status" value="1"/>
</dbReference>
<evidence type="ECO:0000256" key="4">
    <source>
        <dbReference type="ARBA" id="ARBA00022825"/>
    </source>
</evidence>
<keyword evidence="2" id="KW-0645">Protease</keyword>
<dbReference type="Pfam" id="PF01343">
    <property type="entry name" value="Peptidase_S49"/>
    <property type="match status" value="1"/>
</dbReference>
<dbReference type="AlphaFoldDB" id="A0A9J6PID0"/>
<dbReference type="InterPro" id="IPR047272">
    <property type="entry name" value="S49_SppA_C"/>
</dbReference>
<keyword evidence="4" id="KW-0720">Serine protease</keyword>
<evidence type="ECO:0000313" key="7">
    <source>
        <dbReference type="Proteomes" id="UP001055804"/>
    </source>
</evidence>
<organism evidence="6 7">
    <name type="scientific">Futiania mangrovi</name>
    <dbReference type="NCBI Taxonomy" id="2959716"/>
    <lineage>
        <taxon>Bacteria</taxon>
        <taxon>Pseudomonadati</taxon>
        <taxon>Pseudomonadota</taxon>
        <taxon>Alphaproteobacteria</taxon>
        <taxon>Futianiales</taxon>
        <taxon>Futianiaceae</taxon>
        <taxon>Futiania</taxon>
    </lineage>
</organism>
<evidence type="ECO:0000259" key="5">
    <source>
        <dbReference type="Pfam" id="PF01343"/>
    </source>
</evidence>
<keyword evidence="7" id="KW-1185">Reference proteome</keyword>
<comment type="similarity">
    <text evidence="1">Belongs to the peptidase S49 family.</text>
</comment>
<dbReference type="SUPFAM" id="SSF52096">
    <property type="entry name" value="ClpP/crotonase"/>
    <property type="match status" value="1"/>
</dbReference>
<evidence type="ECO:0000256" key="2">
    <source>
        <dbReference type="ARBA" id="ARBA00022670"/>
    </source>
</evidence>
<name>A0A9J6PID0_9PROT</name>
<dbReference type="PANTHER" id="PTHR42987">
    <property type="entry name" value="PEPTIDASE S49"/>
    <property type="match status" value="1"/>
</dbReference>
<accession>A0A9J6PID0</accession>
<dbReference type="EMBL" id="JAMZFT010000003">
    <property type="protein sequence ID" value="MCP1337555.1"/>
    <property type="molecule type" value="Genomic_DNA"/>
</dbReference>
<dbReference type="PANTHER" id="PTHR42987:SF8">
    <property type="entry name" value="PROTEINASE"/>
    <property type="match status" value="1"/>
</dbReference>
<evidence type="ECO:0000313" key="6">
    <source>
        <dbReference type="EMBL" id="MCP1337555.1"/>
    </source>
</evidence>
<dbReference type="InterPro" id="IPR029045">
    <property type="entry name" value="ClpP/crotonase-like_dom_sf"/>
</dbReference>
<evidence type="ECO:0000256" key="1">
    <source>
        <dbReference type="ARBA" id="ARBA00008683"/>
    </source>
</evidence>
<dbReference type="GO" id="GO:0006508">
    <property type="term" value="P:proteolysis"/>
    <property type="evidence" value="ECO:0007669"/>
    <property type="project" value="UniProtKB-KW"/>
</dbReference>
<dbReference type="Proteomes" id="UP001055804">
    <property type="component" value="Unassembled WGS sequence"/>
</dbReference>
<evidence type="ECO:0000256" key="3">
    <source>
        <dbReference type="ARBA" id="ARBA00022801"/>
    </source>
</evidence>
<sequence>MPFGLSLPRAPFVPVVRLTGAIGAGGRFRQGFDFEAVVGAIEKAFAMKQARAVAFIVNSPGGSPVQSSLIYKRIKALKTEKGKRVFVFVEDVAASGGYYIACAGDEIFVDESSIVGSIGVISAGFGFQDAIAKLGVERRVHTAGENKMMLDPFQAEREEDVNRLLAIQAEVHETFKRVVRAARGNRLKDEDPDLFTGAIWAGQRAVDVGLADGVGDIRSVLRGRYGDKLKLKVIPTRPTGWLARRLGMAGREGLAGEALSALEARAHWARFGL</sequence>
<proteinExistence type="inferred from homology"/>
<dbReference type="Gene3D" id="3.90.226.10">
    <property type="entry name" value="2-enoyl-CoA Hydratase, Chain A, domain 1"/>
    <property type="match status" value="1"/>
</dbReference>
<dbReference type="RefSeq" id="WP_269333519.1">
    <property type="nucleotide sequence ID" value="NZ_JAMZFT010000003.1"/>
</dbReference>
<gene>
    <name evidence="6" type="ORF">NJQ99_14125</name>
</gene>
<dbReference type="GO" id="GO:0008236">
    <property type="term" value="F:serine-type peptidase activity"/>
    <property type="evidence" value="ECO:0007669"/>
    <property type="project" value="UniProtKB-KW"/>
</dbReference>
<comment type="caution">
    <text evidence="6">The sequence shown here is derived from an EMBL/GenBank/DDBJ whole genome shotgun (WGS) entry which is preliminary data.</text>
</comment>
<feature type="domain" description="Peptidase S49" evidence="5">
    <location>
        <begin position="79"/>
        <end position="221"/>
    </location>
</feature>
<dbReference type="Gene3D" id="6.20.330.10">
    <property type="match status" value="1"/>
</dbReference>
<reference evidence="6" key="1">
    <citation type="submission" date="2022-06" db="EMBL/GenBank/DDBJ databases">
        <title>Isolation and Genomics of Futiania mangrovii gen. nov., sp. nov., a Rare and Metabolically-versatile member in the Class Alphaproteobacteria.</title>
        <authorList>
            <person name="Liu L."/>
            <person name="Huang W.-C."/>
            <person name="Pan J."/>
            <person name="Li J."/>
            <person name="Huang Y."/>
            <person name="Du H."/>
            <person name="Liu Y."/>
            <person name="Li M."/>
        </authorList>
    </citation>
    <scope>NUCLEOTIDE SEQUENCE</scope>
    <source>
        <strain evidence="6">FT118</strain>
    </source>
</reference>
<protein>
    <submittedName>
        <fullName evidence="6">S49 family peptidase</fullName>
    </submittedName>
</protein>